<dbReference type="InterPro" id="IPR035965">
    <property type="entry name" value="PAS-like_dom_sf"/>
</dbReference>
<dbReference type="AlphaFoldDB" id="A0A7X5XZN2"/>
<dbReference type="InterPro" id="IPR013655">
    <property type="entry name" value="PAS_fold_3"/>
</dbReference>
<dbReference type="InterPro" id="IPR013656">
    <property type="entry name" value="PAS_4"/>
</dbReference>
<feature type="domain" description="PAS" evidence="3">
    <location>
        <begin position="140"/>
        <end position="187"/>
    </location>
</feature>
<comment type="caution">
    <text evidence="5">The sequence shown here is derived from an EMBL/GenBank/DDBJ whole genome shotgun (WGS) entry which is preliminary data.</text>
</comment>
<proteinExistence type="predicted"/>
<gene>
    <name evidence="5" type="ORF">GGR89_001376</name>
</gene>
<dbReference type="Gene3D" id="1.10.287.950">
    <property type="entry name" value="Methyl-accepting chemotaxis protein"/>
    <property type="match status" value="1"/>
</dbReference>
<feature type="domain" description="PAS" evidence="3">
    <location>
        <begin position="279"/>
        <end position="309"/>
    </location>
</feature>
<dbReference type="SMART" id="SM00283">
    <property type="entry name" value="MA"/>
    <property type="match status" value="1"/>
</dbReference>
<feature type="domain" description="PAC" evidence="4">
    <location>
        <begin position="460"/>
        <end position="512"/>
    </location>
</feature>
<keyword evidence="6" id="KW-1185">Reference proteome</keyword>
<accession>A0A7X5XZN2</accession>
<dbReference type="PROSITE" id="PS50111">
    <property type="entry name" value="CHEMOTAXIS_TRANSDUC_2"/>
    <property type="match status" value="1"/>
</dbReference>
<dbReference type="PROSITE" id="PS50113">
    <property type="entry name" value="PAC"/>
    <property type="match status" value="3"/>
</dbReference>
<dbReference type="InterPro" id="IPR000014">
    <property type="entry name" value="PAS"/>
</dbReference>
<dbReference type="NCBIfam" id="TIGR00229">
    <property type="entry name" value="sensory_box"/>
    <property type="match status" value="4"/>
</dbReference>
<dbReference type="InterPro" id="IPR000700">
    <property type="entry name" value="PAS-assoc_C"/>
</dbReference>
<dbReference type="GO" id="GO:0016020">
    <property type="term" value="C:membrane"/>
    <property type="evidence" value="ECO:0007669"/>
    <property type="project" value="InterPro"/>
</dbReference>
<dbReference type="SUPFAM" id="SSF58104">
    <property type="entry name" value="Methyl-accepting chemotaxis protein (MCP) signaling domain"/>
    <property type="match status" value="1"/>
</dbReference>
<evidence type="ECO:0000256" key="1">
    <source>
        <dbReference type="PROSITE-ProRule" id="PRU00284"/>
    </source>
</evidence>
<dbReference type="Pfam" id="PF08448">
    <property type="entry name" value="PAS_4"/>
    <property type="match status" value="2"/>
</dbReference>
<dbReference type="Pfam" id="PF00015">
    <property type="entry name" value="MCPsignal"/>
    <property type="match status" value="1"/>
</dbReference>
<dbReference type="RefSeq" id="WP_125977020.1">
    <property type="nucleotide sequence ID" value="NZ_BAAADY010000002.1"/>
</dbReference>
<dbReference type="PANTHER" id="PTHR24422">
    <property type="entry name" value="CHEMOTAXIS PROTEIN METHYLTRANSFERASE"/>
    <property type="match status" value="1"/>
</dbReference>
<evidence type="ECO:0000313" key="6">
    <source>
        <dbReference type="Proteomes" id="UP000531251"/>
    </source>
</evidence>
<dbReference type="PANTHER" id="PTHR24422:SF10">
    <property type="entry name" value="CHEMOTAXIS PROTEIN METHYLTRANSFERASE 2"/>
    <property type="match status" value="1"/>
</dbReference>
<dbReference type="GO" id="GO:0007165">
    <property type="term" value="P:signal transduction"/>
    <property type="evidence" value="ECO:0007669"/>
    <property type="project" value="UniProtKB-KW"/>
</dbReference>
<feature type="domain" description="PAS" evidence="3">
    <location>
        <begin position="407"/>
        <end position="446"/>
    </location>
</feature>
<dbReference type="Proteomes" id="UP000531251">
    <property type="component" value="Unassembled WGS sequence"/>
</dbReference>
<dbReference type="SUPFAM" id="SSF55785">
    <property type="entry name" value="PYP-like sensor domain (PAS domain)"/>
    <property type="match status" value="5"/>
</dbReference>
<dbReference type="PROSITE" id="PS50112">
    <property type="entry name" value="PAS"/>
    <property type="match status" value="3"/>
</dbReference>
<feature type="domain" description="PAC" evidence="4">
    <location>
        <begin position="213"/>
        <end position="268"/>
    </location>
</feature>
<evidence type="ECO:0000259" key="2">
    <source>
        <dbReference type="PROSITE" id="PS50111"/>
    </source>
</evidence>
<name>A0A7X5XZN2_9SPHN</name>
<dbReference type="CDD" id="cd00130">
    <property type="entry name" value="PAS"/>
    <property type="match status" value="4"/>
</dbReference>
<dbReference type="InterPro" id="IPR050903">
    <property type="entry name" value="Bact_Chemotaxis_MeTrfase"/>
</dbReference>
<sequence>MNMEVGGLGKGRRGEASDEAFCHDVGSVLDRLYAVAEFSPDGILTRANQHFLDAMGCVLETVVGEHHRYFCDDDYAASPAYAAFWERLRAGETIEETARRNGCEGKDAWLAGHYAPIKGEKGAVKSVVLIARDVRGAQIEAALNRSVLNAFSRATAMIEFDLSGRVLSANENFCDLLGYKAEELIGQHHRIFCTAEHARSPAYRQFWERLGRGEFDGGLYKRVAKDGSDRWIQATYNPILDHQGLPVKIVKFAMDVTKSQTESAEAAGKLAALDRSTAVIEFDTSGHVVAANDMFLQMMGYERSELIGKHHRTCCDPDYVKTEDYANFWRALSAGEFQAGIFPRIGKDGRRVWIRATYNPIVDVDGKLIKVVKYAYDITEQTQRAADAEGKVAAINRAQAVIEFTPEGMVLEANDNFLNATGYRREDVVGKHHKMFCDAELVHSQEYARFWTDLAHGEYIAGDFRRRNKAGEEIWLNATYNPIFDGLGNVVKVVKFAHDITERKKAAIEGKSRAQAVDRSLATIEFSLEGEILTANENFLSTMGYTLREIQGRHHSMFVDPAHLKSKEYGDFWRSLGRGEGQSGRFHRIGKYDRDVFIQASYSPVFDLQGNPSRVIKYAYDVTDQVMLERKIAAKTEQMQGVVGDLSEAIKTISEGACSATGLASETQAAADRGTSAIEGTIESMELMAASSKKISSIVDVIGDLAGQTNLLAFNAAIEAARAGEHGVGFSIVAEEVRKLAERSASAAEEITRLIGESSERVTQGTERSRSAREAFEAIAGCVDKTTGAISGIAQSVGAQRETSRQVVAMIDELAASTHSKI</sequence>
<dbReference type="InterPro" id="IPR001610">
    <property type="entry name" value="PAC"/>
</dbReference>
<dbReference type="SMART" id="SM00086">
    <property type="entry name" value="PAC"/>
    <property type="match status" value="4"/>
</dbReference>
<organism evidence="5 6">
    <name type="scientific">Sphingomonas trueperi</name>
    <dbReference type="NCBI Taxonomy" id="53317"/>
    <lineage>
        <taxon>Bacteria</taxon>
        <taxon>Pseudomonadati</taxon>
        <taxon>Pseudomonadota</taxon>
        <taxon>Alphaproteobacteria</taxon>
        <taxon>Sphingomonadales</taxon>
        <taxon>Sphingomonadaceae</taxon>
        <taxon>Sphingomonas</taxon>
    </lineage>
</organism>
<dbReference type="EMBL" id="JAATJB010000003">
    <property type="protein sequence ID" value="NJB97070.1"/>
    <property type="molecule type" value="Genomic_DNA"/>
</dbReference>
<keyword evidence="1" id="KW-0807">Transducer</keyword>
<reference evidence="5 6" key="1">
    <citation type="submission" date="2020-03" db="EMBL/GenBank/DDBJ databases">
        <title>Genomic Encyclopedia of Type Strains, Phase IV (KMG-IV): sequencing the most valuable type-strain genomes for metagenomic binning, comparative biology and taxonomic classification.</title>
        <authorList>
            <person name="Goeker M."/>
        </authorList>
    </citation>
    <scope>NUCLEOTIDE SEQUENCE [LARGE SCALE GENOMIC DNA]</scope>
    <source>
        <strain evidence="5 6">DSM 7225</strain>
    </source>
</reference>
<dbReference type="SMART" id="SM00091">
    <property type="entry name" value="PAS"/>
    <property type="match status" value="4"/>
</dbReference>
<feature type="domain" description="Methyl-accepting transducer" evidence="2">
    <location>
        <begin position="633"/>
        <end position="822"/>
    </location>
</feature>
<dbReference type="InterPro" id="IPR004089">
    <property type="entry name" value="MCPsignal_dom"/>
</dbReference>
<evidence type="ECO:0000313" key="5">
    <source>
        <dbReference type="EMBL" id="NJB97070.1"/>
    </source>
</evidence>
<evidence type="ECO:0000259" key="4">
    <source>
        <dbReference type="PROSITE" id="PS50113"/>
    </source>
</evidence>
<dbReference type="CDD" id="cd11386">
    <property type="entry name" value="MCP_signal"/>
    <property type="match status" value="1"/>
</dbReference>
<dbReference type="Gene3D" id="3.30.450.20">
    <property type="entry name" value="PAS domain"/>
    <property type="match status" value="5"/>
</dbReference>
<dbReference type="Pfam" id="PF08447">
    <property type="entry name" value="PAS_3"/>
    <property type="match status" value="3"/>
</dbReference>
<feature type="domain" description="PAC" evidence="4">
    <location>
        <begin position="335"/>
        <end position="390"/>
    </location>
</feature>
<evidence type="ECO:0000259" key="3">
    <source>
        <dbReference type="PROSITE" id="PS50112"/>
    </source>
</evidence>
<protein>
    <submittedName>
        <fullName evidence="5">Methyl-accepting chemotaxis protein</fullName>
    </submittedName>
</protein>